<dbReference type="Gene3D" id="1.25.40.10">
    <property type="entry name" value="Tetratricopeptide repeat domain"/>
    <property type="match status" value="1"/>
</dbReference>
<gene>
    <name evidence="4" type="ORF">OCTVUL_1B016985</name>
</gene>
<evidence type="ECO:0000313" key="5">
    <source>
        <dbReference type="Proteomes" id="UP001162480"/>
    </source>
</evidence>
<dbReference type="SUPFAM" id="SSF48452">
    <property type="entry name" value="TPR-like"/>
    <property type="match status" value="1"/>
</dbReference>
<organism evidence="4 5">
    <name type="scientific">Octopus vulgaris</name>
    <name type="common">Common octopus</name>
    <dbReference type="NCBI Taxonomy" id="6645"/>
    <lineage>
        <taxon>Eukaryota</taxon>
        <taxon>Metazoa</taxon>
        <taxon>Spiralia</taxon>
        <taxon>Lophotrochozoa</taxon>
        <taxon>Mollusca</taxon>
        <taxon>Cephalopoda</taxon>
        <taxon>Coleoidea</taxon>
        <taxon>Octopodiformes</taxon>
        <taxon>Octopoda</taxon>
        <taxon>Incirrata</taxon>
        <taxon>Octopodidae</taxon>
        <taxon>Octopus</taxon>
    </lineage>
</organism>
<evidence type="ECO:0000256" key="3">
    <source>
        <dbReference type="PROSITE-ProRule" id="PRU00339"/>
    </source>
</evidence>
<evidence type="ECO:0000256" key="2">
    <source>
        <dbReference type="ARBA" id="ARBA00022803"/>
    </source>
</evidence>
<keyword evidence="2 3" id="KW-0802">TPR repeat</keyword>
<reference evidence="4" key="1">
    <citation type="submission" date="2023-08" db="EMBL/GenBank/DDBJ databases">
        <authorList>
            <person name="Alioto T."/>
            <person name="Alioto T."/>
            <person name="Gomez Garrido J."/>
        </authorList>
    </citation>
    <scope>NUCLEOTIDE SEQUENCE</scope>
</reference>
<dbReference type="InterPro" id="IPR019734">
    <property type="entry name" value="TPR_rpt"/>
</dbReference>
<dbReference type="Proteomes" id="UP001162480">
    <property type="component" value="Chromosome 10"/>
</dbReference>
<protein>
    <submittedName>
        <fullName evidence="4">Repeat 32-like</fullName>
    </submittedName>
</protein>
<evidence type="ECO:0000313" key="4">
    <source>
        <dbReference type="EMBL" id="CAI9729449.1"/>
    </source>
</evidence>
<name>A0AA36B8P9_OCTVU</name>
<feature type="repeat" description="TPR" evidence="3">
    <location>
        <begin position="128"/>
        <end position="161"/>
    </location>
</feature>
<keyword evidence="5" id="KW-1185">Reference proteome</keyword>
<dbReference type="InterPro" id="IPR011990">
    <property type="entry name" value="TPR-like_helical_dom_sf"/>
</dbReference>
<dbReference type="AlphaFoldDB" id="A0AA36B8P9"/>
<dbReference type="SMART" id="SM00028">
    <property type="entry name" value="TPR"/>
    <property type="match status" value="2"/>
</dbReference>
<dbReference type="PROSITE" id="PS50005">
    <property type="entry name" value="TPR"/>
    <property type="match status" value="1"/>
</dbReference>
<dbReference type="PANTHER" id="PTHR47059:SF1">
    <property type="entry name" value="TETRATRICOPEPTIDE REPEAT PROTEIN 32"/>
    <property type="match status" value="1"/>
</dbReference>
<dbReference type="PANTHER" id="PTHR47059">
    <property type="entry name" value="TETRATRICOPEPTIDE REPEAT PROTEIN 32"/>
    <property type="match status" value="1"/>
</dbReference>
<evidence type="ECO:0000256" key="1">
    <source>
        <dbReference type="ARBA" id="ARBA00022737"/>
    </source>
</evidence>
<dbReference type="EMBL" id="OX597823">
    <property type="protein sequence ID" value="CAI9729449.1"/>
    <property type="molecule type" value="Genomic_DNA"/>
</dbReference>
<sequence>MFLVKQLTNYNSRAISRQLTFPRRQLISKGFSLYSVVFTKMEDIATMFQNAEELASFGRREEAMNRYSQFIDLVECKLKVLPNEPVKFKLQEQIALAYNNRGHLRYLNVDFPEAVSDYTKGLDHTQLPVTYYNRGLIHYRLGYFDEAIRDMQEALNLDPNFESAKHCLHQSTEDKNVHNNHELIDERTHSNFS</sequence>
<proteinExistence type="predicted"/>
<dbReference type="PROSITE" id="PS50293">
    <property type="entry name" value="TPR_REGION"/>
    <property type="match status" value="1"/>
</dbReference>
<keyword evidence="1" id="KW-0677">Repeat</keyword>
<accession>A0AA36B8P9</accession>
<dbReference type="Pfam" id="PF07719">
    <property type="entry name" value="TPR_2"/>
    <property type="match status" value="1"/>
</dbReference>
<dbReference type="InterPro" id="IPR013105">
    <property type="entry name" value="TPR_2"/>
</dbReference>